<evidence type="ECO:0000256" key="1">
    <source>
        <dbReference type="SAM" id="MobiDB-lite"/>
    </source>
</evidence>
<proteinExistence type="predicted"/>
<name>A0A9C6DSN0_9MUSC</name>
<reference evidence="3" key="1">
    <citation type="submission" date="2025-08" db="UniProtKB">
        <authorList>
            <consortium name="RefSeq"/>
        </authorList>
    </citation>
    <scope>IDENTIFICATION</scope>
    <source>
        <tissue evidence="3">Whole body pupa</tissue>
    </source>
</reference>
<protein>
    <submittedName>
        <fullName evidence="3">Cell wall protein DAN4-like</fullName>
    </submittedName>
</protein>
<keyword evidence="2" id="KW-1185">Reference proteome</keyword>
<feature type="compositionally biased region" description="Low complexity" evidence="1">
    <location>
        <begin position="129"/>
        <end position="145"/>
    </location>
</feature>
<evidence type="ECO:0000313" key="3">
    <source>
        <dbReference type="RefSeq" id="XP_037889802.1"/>
    </source>
</evidence>
<feature type="region of interest" description="Disordered" evidence="1">
    <location>
        <begin position="127"/>
        <end position="146"/>
    </location>
</feature>
<dbReference type="RefSeq" id="XP_037889802.1">
    <property type="nucleotide sequence ID" value="XM_038033874.1"/>
</dbReference>
<dbReference type="GeneID" id="119637680"/>
<evidence type="ECO:0000313" key="2">
    <source>
        <dbReference type="Proteomes" id="UP000092443"/>
    </source>
</evidence>
<dbReference type="AlphaFoldDB" id="A0A9C6DSN0"/>
<accession>A0A9C6DSN0</accession>
<organism evidence="2 3">
    <name type="scientific">Glossina fuscipes</name>
    <dbReference type="NCBI Taxonomy" id="7396"/>
    <lineage>
        <taxon>Eukaryota</taxon>
        <taxon>Metazoa</taxon>
        <taxon>Ecdysozoa</taxon>
        <taxon>Arthropoda</taxon>
        <taxon>Hexapoda</taxon>
        <taxon>Insecta</taxon>
        <taxon>Pterygota</taxon>
        <taxon>Neoptera</taxon>
        <taxon>Endopterygota</taxon>
        <taxon>Diptera</taxon>
        <taxon>Brachycera</taxon>
        <taxon>Muscomorpha</taxon>
        <taxon>Hippoboscoidea</taxon>
        <taxon>Glossinidae</taxon>
        <taxon>Glossina</taxon>
    </lineage>
</organism>
<sequence>MRRRWAQFINQNNEHEVVTRLLKLQTELEALTKQRSLSPASHTRNVADELPPTEKGCLHPPMSAETLHVPVTVMGPDSKMALASYSHTSGPAIYTSESFQSATPTAADTRPGIEVVSRVTIASTAAQAPQRQLLHTQHQQQTPTDQRVDCNNGVTAGAATFTPTTPTTTTIITTTSLALTSTTTTTLRP</sequence>
<dbReference type="Proteomes" id="UP000092443">
    <property type="component" value="Unplaced"/>
</dbReference>
<gene>
    <name evidence="3" type="primary">LOC119637680</name>
</gene>
<dbReference type="KEGG" id="gfs:119637680"/>